<sequence length="234" mass="25831">MTDIVLKKPTPRRSTAKRKTTAKPVFTPIPVTEKTRLGIEIRDPMSALKGFASARLEFMSGNIQYAIQPRPAKGDAEKVMDAHFIDYHLLEQIGVGYSDKLPEEDDTVTINIGDYVYDHVSGYRGIAVEKWTFANGCVYFAIQPKRGSRGNFFGELPGASRFPHGRLRLYTPWYAGFLAWFKSLMAPKPKALKIIPQAAAAPATVTTATPAPAEPPTYRRPPGGPGRVLPSRTL</sequence>
<feature type="region of interest" description="Disordered" evidence="1">
    <location>
        <begin position="1"/>
        <end position="21"/>
    </location>
</feature>
<dbReference type="Proteomes" id="UP000259026">
    <property type="component" value="Segment"/>
</dbReference>
<protein>
    <submittedName>
        <fullName evidence="2">Uncharacterized protein</fullName>
    </submittedName>
</protein>
<feature type="compositionally biased region" description="Pro residues" evidence="1">
    <location>
        <begin position="212"/>
        <end position="224"/>
    </location>
</feature>
<evidence type="ECO:0000256" key="1">
    <source>
        <dbReference type="SAM" id="MobiDB-lite"/>
    </source>
</evidence>
<feature type="region of interest" description="Disordered" evidence="1">
    <location>
        <begin position="206"/>
        <end position="234"/>
    </location>
</feature>
<name>A0A385EA91_9CAUD</name>
<feature type="compositionally biased region" description="Basic residues" evidence="1">
    <location>
        <begin position="9"/>
        <end position="21"/>
    </location>
</feature>
<evidence type="ECO:0000313" key="3">
    <source>
        <dbReference type="Proteomes" id="UP000259026"/>
    </source>
</evidence>
<proteinExistence type="predicted"/>
<keyword evidence="3" id="KW-1185">Reference proteome</keyword>
<organism evidence="2 3">
    <name type="scientific">Caulobacter phage CcrPW</name>
    <dbReference type="NCBI Taxonomy" id="2283271"/>
    <lineage>
        <taxon>Viruses</taxon>
        <taxon>Duplodnaviria</taxon>
        <taxon>Heunggongvirae</taxon>
        <taxon>Uroviricota</taxon>
        <taxon>Caudoviricetes</taxon>
        <taxon>Jeanschmidtviridae</taxon>
        <taxon>Colossusvirus</taxon>
        <taxon>Colossusvirus PW</taxon>
    </lineage>
</organism>
<dbReference type="EMBL" id="MH588545">
    <property type="protein sequence ID" value="AXQ68723.1"/>
    <property type="molecule type" value="Genomic_DNA"/>
</dbReference>
<evidence type="ECO:0000313" key="2">
    <source>
        <dbReference type="EMBL" id="AXQ68723.1"/>
    </source>
</evidence>
<accession>A0A385EA91</accession>
<reference evidence="2" key="2">
    <citation type="submission" date="2018-09" db="EMBL/GenBank/DDBJ databases">
        <title>Giant CbK-like Caulobacter bacteriophages have genetically divergent genomes.</title>
        <authorList>
            <person name="Wilson K."/>
            <person name="Ely B."/>
        </authorList>
    </citation>
    <scope>NUCLEOTIDE SEQUENCE [LARGE SCALE GENOMIC DNA]</scope>
</reference>
<gene>
    <name evidence="2" type="ORF">CcrPW_gp184c</name>
</gene>
<reference evidence="2" key="1">
    <citation type="submission" date="2018-07" db="EMBL/GenBank/DDBJ databases">
        <authorList>
            <person name="Quirk P.G."/>
            <person name="Krulwich T.A."/>
        </authorList>
    </citation>
    <scope>NUCLEOTIDE SEQUENCE</scope>
</reference>